<dbReference type="SUPFAM" id="SSF82714">
    <property type="entry name" value="Multidrug efflux transporter AcrB TolC docking domain, DN and DC subdomains"/>
    <property type="match status" value="2"/>
</dbReference>
<dbReference type="Gene3D" id="3.30.70.1430">
    <property type="entry name" value="Multidrug efflux transporter AcrB pore domain"/>
    <property type="match status" value="2"/>
</dbReference>
<feature type="transmembrane region" description="Helical" evidence="1">
    <location>
        <begin position="917"/>
        <end position="942"/>
    </location>
</feature>
<feature type="transmembrane region" description="Helical" evidence="1">
    <location>
        <begin position="432"/>
        <end position="453"/>
    </location>
</feature>
<dbReference type="Gene3D" id="3.30.70.1320">
    <property type="entry name" value="Multidrug efflux transporter AcrB pore domain like"/>
    <property type="match status" value="1"/>
</dbReference>
<feature type="transmembrane region" description="Helical" evidence="1">
    <location>
        <begin position="359"/>
        <end position="380"/>
    </location>
</feature>
<feature type="transmembrane region" description="Helical" evidence="1">
    <location>
        <begin position="333"/>
        <end position="353"/>
    </location>
</feature>
<evidence type="ECO:0000256" key="1">
    <source>
        <dbReference type="SAM" id="Phobius"/>
    </source>
</evidence>
<dbReference type="AlphaFoldDB" id="A0A397PDD4"/>
<gene>
    <name evidence="2" type="ORF">BXY53_2074</name>
</gene>
<dbReference type="RefSeq" id="WP_119061900.1">
    <property type="nucleotide sequence ID" value="NZ_QXDF01000002.1"/>
</dbReference>
<sequence>MSEHPSGRPGLIGLFVRHPTASNLLMLTIIVLGLFSVSRLNTQFFPTVEIPAITVTIQWSGASALDVEQNIVDAIDPELRFLDDVDKITSVAREGVAVFNIEFFADADMQKAQSDVEQAVEQVTTLPEAAEEPTIQRVTFYEPVAKIAISGPFAERTLKDYAKQIRDGLLEAGIDRVNFTGARDEEIWATIPEAELRRLDLGVDQVATRIREETRDLPSGTVEGESELQLRTLAERRTPEEVAEIEVKSDAAGNKIQLKDIAEVEPRFDDDAIIGLHEGGRAILLQVQRAVSADTLQTMDEMKAYLDRVLPTLPESLNVEVYDIRGEYVTQRLGILIQNGLQGLVLVLIVLFLFLNMRIAFWVAAGIPIAFLATLVVMFLSGQTINMISMFALIMMLGIIVDDAIVVGEETATRQSEGEGRMEAAENGAKRMFTPVTAASMTTMAAFLPIFIISGRIGDVMVAIPLVVIAVLIASLVESFLILPGHLSHSFGNLNRPPSAFRRTFDRGFQWFRDGPFLRFVEFSYDWRYTTLAFTFGAMLLAIGLLGGGRVDFQFFPSPESENISAEVEFAAGTPDPERIKALSRIEDALYEAEAALTEGEGGLVVTAFTTLGKAGRTQSDTISEVAVQLVPSEDRTIRTETVMQAWRERLPMIPGIEQATVRTEQVGPPGRDVDVKLQNAPIENLKAAAEEVKTALRGYPGVTAISDDMPYGKRELIVEVTPRGLALGFTAESVGTQLRNAFDGAIATRFPRGDEEITVRVLREQQAEGAQALENFYLRAPDGTFVRFPEVAQVREQAGFSIIQRIDGERTVSVTGDVDAEVNSVATVVEQLRADVLPRLVERYGIEYDFGGRQEDRQQSFADLQTGAIVALILIFVILAWVFGSYAKPLAVIGIVPFGLVGAIVGHLIMDMPLTIISMIGLLGLSGILVNDSIILVAQANERLKAGENLREAAIGASYDRFRAVLLTSLTTIGGLTPLLFETSRQAQFLIPMAITLVFGLAAATFLVLILVPSLLGVGRDIGRAAGAIKRLYVRAPRGEASEA</sequence>
<feature type="transmembrane region" description="Helical" evidence="1">
    <location>
        <begin position="891"/>
        <end position="910"/>
    </location>
</feature>
<reference evidence="2 3" key="1">
    <citation type="submission" date="2018-08" db="EMBL/GenBank/DDBJ databases">
        <title>Genomic Encyclopedia of Archaeal and Bacterial Type Strains, Phase II (KMG-II): from individual species to whole genera.</title>
        <authorList>
            <person name="Goeker M."/>
        </authorList>
    </citation>
    <scope>NUCLEOTIDE SEQUENCE [LARGE SCALE GENOMIC DNA]</scope>
    <source>
        <strain evidence="2 3">DSM 5002</strain>
    </source>
</reference>
<feature type="transmembrane region" description="Helical" evidence="1">
    <location>
        <begin position="994"/>
        <end position="1017"/>
    </location>
</feature>
<feature type="transmembrane region" description="Helical" evidence="1">
    <location>
        <begin position="862"/>
        <end position="885"/>
    </location>
</feature>
<dbReference type="Pfam" id="PF00873">
    <property type="entry name" value="ACR_tran"/>
    <property type="match status" value="1"/>
</dbReference>
<dbReference type="PRINTS" id="PR00702">
    <property type="entry name" value="ACRIFLAVINRP"/>
</dbReference>
<dbReference type="EMBL" id="QXDF01000002">
    <property type="protein sequence ID" value="RIA47520.1"/>
    <property type="molecule type" value="Genomic_DNA"/>
</dbReference>
<dbReference type="PANTHER" id="PTHR32063:SF33">
    <property type="entry name" value="RND SUPERFAMILY EFFLUX PUMP PERMEASE COMPONENT"/>
    <property type="match status" value="1"/>
</dbReference>
<dbReference type="SUPFAM" id="SSF82866">
    <property type="entry name" value="Multidrug efflux transporter AcrB transmembrane domain"/>
    <property type="match status" value="2"/>
</dbReference>
<keyword evidence="1" id="KW-0812">Transmembrane</keyword>
<dbReference type="Gene3D" id="3.30.70.1440">
    <property type="entry name" value="Multidrug efflux transporter AcrB pore domain"/>
    <property type="match status" value="1"/>
</dbReference>
<dbReference type="Gene3D" id="3.30.2090.10">
    <property type="entry name" value="Multidrug efflux transporter AcrB TolC docking domain, DN and DC subdomains"/>
    <property type="match status" value="2"/>
</dbReference>
<evidence type="ECO:0000313" key="3">
    <source>
        <dbReference type="Proteomes" id="UP000266273"/>
    </source>
</evidence>
<dbReference type="GO" id="GO:0042910">
    <property type="term" value="F:xenobiotic transmembrane transporter activity"/>
    <property type="evidence" value="ECO:0007669"/>
    <property type="project" value="TreeGrafter"/>
</dbReference>
<dbReference type="InterPro" id="IPR001036">
    <property type="entry name" value="Acrflvin-R"/>
</dbReference>
<dbReference type="Gene3D" id="1.20.1640.10">
    <property type="entry name" value="Multidrug efflux transporter AcrB transmembrane domain"/>
    <property type="match status" value="2"/>
</dbReference>
<dbReference type="SUPFAM" id="SSF82693">
    <property type="entry name" value="Multidrug efflux transporter AcrB pore domain, PN1, PN2, PC1 and PC2 subdomains"/>
    <property type="match status" value="2"/>
</dbReference>
<feature type="transmembrane region" description="Helical" evidence="1">
    <location>
        <begin position="460"/>
        <end position="483"/>
    </location>
</feature>
<organism evidence="2 3">
    <name type="scientific">Dichotomicrobium thermohalophilum</name>
    <dbReference type="NCBI Taxonomy" id="933063"/>
    <lineage>
        <taxon>Bacteria</taxon>
        <taxon>Pseudomonadati</taxon>
        <taxon>Pseudomonadota</taxon>
        <taxon>Alphaproteobacteria</taxon>
        <taxon>Hyphomicrobiales</taxon>
        <taxon>Hyphomicrobiaceae</taxon>
        <taxon>Dichotomicrobium</taxon>
    </lineage>
</organism>
<dbReference type="Proteomes" id="UP000266273">
    <property type="component" value="Unassembled WGS sequence"/>
</dbReference>
<comment type="caution">
    <text evidence="2">The sequence shown here is derived from an EMBL/GenBank/DDBJ whole genome shotgun (WGS) entry which is preliminary data.</text>
</comment>
<evidence type="ECO:0000313" key="2">
    <source>
        <dbReference type="EMBL" id="RIA47520.1"/>
    </source>
</evidence>
<name>A0A397PDD4_9HYPH</name>
<dbReference type="PANTHER" id="PTHR32063">
    <property type="match status" value="1"/>
</dbReference>
<protein>
    <submittedName>
        <fullName evidence="2">Multidrug efflux pump subunit AcrB</fullName>
    </submittedName>
</protein>
<feature type="transmembrane region" description="Helical" evidence="1">
    <location>
        <begin position="387"/>
        <end position="407"/>
    </location>
</feature>
<proteinExistence type="predicted"/>
<keyword evidence="1" id="KW-1133">Transmembrane helix</keyword>
<dbReference type="InterPro" id="IPR027463">
    <property type="entry name" value="AcrB_DN_DC_subdom"/>
</dbReference>
<keyword evidence="3" id="KW-1185">Reference proteome</keyword>
<feature type="transmembrane region" description="Helical" evidence="1">
    <location>
        <begin position="527"/>
        <end position="546"/>
    </location>
</feature>
<feature type="transmembrane region" description="Helical" evidence="1">
    <location>
        <begin position="20"/>
        <end position="37"/>
    </location>
</feature>
<keyword evidence="1" id="KW-0472">Membrane</keyword>
<accession>A0A397PDD4</accession>
<dbReference type="GO" id="GO:0005886">
    <property type="term" value="C:plasma membrane"/>
    <property type="evidence" value="ECO:0007669"/>
    <property type="project" value="TreeGrafter"/>
</dbReference>
<dbReference type="OrthoDB" id="9806532at2"/>